<keyword evidence="1" id="KW-0479">Metal-binding</keyword>
<evidence type="ECO:0000256" key="1">
    <source>
        <dbReference type="ARBA" id="ARBA00022723"/>
    </source>
</evidence>
<proteinExistence type="predicted"/>
<sequence length="262" mass="28579">MAINPNELFYRGYNPAALVAGYDDTWAVESYREAPVRKTAPAPAPAPANVKKEEKSGGALQWGYFGENGPRGKQRPMTRNVSFQDEKPGNGGAALQSRSGYFGENGPRGKPLNESVQEENIGKGGAKVHSENFGENGPRGKPSPVTRIASLQERTNTYSGFGGNWFTGRRPAVTRTPLLQDPKAVLEKKGIVELRMPLCCEGCVERVQKKFKSLKGVASVECSQEKQKVVVRGSATPEEVLKRAQATLSRSSFWEEEAIPPQ</sequence>
<dbReference type="OrthoDB" id="689350at2759"/>
<dbReference type="PANTHER" id="PTHR22814:SF287">
    <property type="entry name" value="COPPER TRANSPORT PROTEIN ATX1"/>
    <property type="match status" value="1"/>
</dbReference>
<reference evidence="5" key="2">
    <citation type="submission" date="2017-12" db="EMBL/GenBank/DDBJ databases">
        <title>WGS assembly of Marchantia polymorpha.</title>
        <authorList>
            <person name="Bowman J.L."/>
            <person name="Kohchi T."/>
            <person name="Yamato K.T."/>
            <person name="Jenkins J."/>
            <person name="Shu S."/>
            <person name="Ishizaki K."/>
            <person name="Yamaoka S."/>
            <person name="Nishihama R."/>
            <person name="Nakamura Y."/>
            <person name="Berger F."/>
            <person name="Adam C."/>
            <person name="Aki S.S."/>
            <person name="Althoff F."/>
            <person name="Araki T."/>
            <person name="Arteaga-Vazquez M.A."/>
            <person name="Balasubrmanian S."/>
            <person name="Bauer D."/>
            <person name="Boehm C.R."/>
            <person name="Briginshaw L."/>
            <person name="Caballero-Perez J."/>
            <person name="Catarino B."/>
            <person name="Chen F."/>
            <person name="Chiyoda S."/>
            <person name="Chovatia M."/>
            <person name="Davies K.M."/>
            <person name="Delmans M."/>
            <person name="Demura T."/>
            <person name="Dierschke T."/>
            <person name="Dolan L."/>
            <person name="Dorantes-Acosta A.E."/>
            <person name="Eklund D.M."/>
            <person name="Florent S.N."/>
            <person name="Flores-Sandoval E."/>
            <person name="Fujiyama A."/>
            <person name="Fukuzawa H."/>
            <person name="Galik B."/>
            <person name="Grimanelli D."/>
            <person name="Grimwood J."/>
            <person name="Grossniklaus U."/>
            <person name="Hamada T."/>
            <person name="Haseloff J."/>
            <person name="Hetherington A.J."/>
            <person name="Higo A."/>
            <person name="Hirakawa Y."/>
            <person name="Hundley H.N."/>
            <person name="Ikeda Y."/>
            <person name="Inoue K."/>
            <person name="Inoue S."/>
            <person name="Ishida S."/>
            <person name="Jia Q."/>
            <person name="Kakita M."/>
            <person name="Kanazawa T."/>
            <person name="Kawai Y."/>
            <person name="Kawashima T."/>
            <person name="Kennedy M."/>
            <person name="Kinose K."/>
            <person name="Kinoshita T."/>
            <person name="Kohara Y."/>
            <person name="Koide E."/>
            <person name="Komatsu K."/>
            <person name="Kopischke S."/>
            <person name="Kubo M."/>
            <person name="Kyozuka J."/>
            <person name="Lagercrantz U."/>
            <person name="Lin S.S."/>
            <person name="Lindquist E."/>
            <person name="Lipzen A.M."/>
            <person name="Lu C."/>
            <person name="Luna E.D."/>
            <person name="Martienssen R.A."/>
            <person name="Minamino N."/>
            <person name="Mizutani M."/>
            <person name="Mizutani M."/>
            <person name="Mochizuki N."/>
            <person name="Monte I."/>
            <person name="Mosher R."/>
            <person name="Nagasaki H."/>
            <person name="Nakagami H."/>
            <person name="Naramoto S."/>
            <person name="Nishitani K."/>
            <person name="Ohtani M."/>
            <person name="Okamoto T."/>
            <person name="Okumura M."/>
            <person name="Phillips J."/>
            <person name="Pollak B."/>
            <person name="Reinders A."/>
            <person name="Roevekamp M."/>
            <person name="Sano R."/>
            <person name="Sawa S."/>
            <person name="Schmid M.W."/>
            <person name="Shirakawa M."/>
            <person name="Solano R."/>
            <person name="Spunde A."/>
            <person name="Suetsugu N."/>
            <person name="Sugano S."/>
            <person name="Sugiyama A."/>
            <person name="Sun R."/>
            <person name="Suzuki Y."/>
            <person name="Takenaka M."/>
            <person name="Takezawa D."/>
            <person name="Tomogane H."/>
            <person name="Tsuzuki M."/>
            <person name="Ueda T."/>
            <person name="Umeda M."/>
            <person name="Ward J.M."/>
            <person name="Watanabe Y."/>
            <person name="Yazaki K."/>
            <person name="Yokoyama R."/>
            <person name="Yoshitake Y."/>
            <person name="Yotsui I."/>
            <person name="Zachgo S."/>
            <person name="Schmutz J."/>
        </authorList>
    </citation>
    <scope>NUCLEOTIDE SEQUENCE [LARGE SCALE GENOMIC DNA]</scope>
    <source>
        <strain evidence="5">Tak-1</strain>
    </source>
</reference>
<dbReference type="InterPro" id="IPR036163">
    <property type="entry name" value="HMA_dom_sf"/>
</dbReference>
<evidence type="ECO:0000313" key="6">
    <source>
        <dbReference type="Proteomes" id="UP000244005"/>
    </source>
</evidence>
<dbReference type="AlphaFoldDB" id="A0A2R6XHA4"/>
<evidence type="ECO:0000256" key="2">
    <source>
        <dbReference type="SAM" id="MobiDB-lite"/>
    </source>
</evidence>
<dbReference type="SUPFAM" id="SSF55008">
    <property type="entry name" value="HMA, heavy metal-associated domain"/>
    <property type="match status" value="1"/>
</dbReference>
<dbReference type="Gramene" id="Mp1g12190.1">
    <property type="protein sequence ID" value="Mp1g12190.1.cds"/>
    <property type="gene ID" value="Mp1g12190"/>
</dbReference>
<dbReference type="InterPro" id="IPR006121">
    <property type="entry name" value="HMA_dom"/>
</dbReference>
<dbReference type="PROSITE" id="PS50846">
    <property type="entry name" value="HMA_2"/>
    <property type="match status" value="1"/>
</dbReference>
<accession>A0A2R6XHA4</accession>
<evidence type="ECO:0000313" key="5">
    <source>
        <dbReference type="EMBL" id="PTQ45449.1"/>
    </source>
</evidence>
<dbReference type="EMBL" id="KZ772686">
    <property type="protein sequence ID" value="PTQ45449.1"/>
    <property type="molecule type" value="Genomic_DNA"/>
</dbReference>
<organism evidence="5 6">
    <name type="scientific">Marchantia polymorpha</name>
    <name type="common">Common liverwort</name>
    <name type="synonym">Marchantia aquatica</name>
    <dbReference type="NCBI Taxonomy" id="3197"/>
    <lineage>
        <taxon>Eukaryota</taxon>
        <taxon>Viridiplantae</taxon>
        <taxon>Streptophyta</taxon>
        <taxon>Embryophyta</taxon>
        <taxon>Marchantiophyta</taxon>
        <taxon>Marchantiopsida</taxon>
        <taxon>Marchantiidae</taxon>
        <taxon>Marchantiales</taxon>
        <taxon>Marchantiaceae</taxon>
        <taxon>Marchantia</taxon>
    </lineage>
</organism>
<dbReference type="Proteomes" id="UP000244005">
    <property type="component" value="Unassembled WGS sequence"/>
</dbReference>
<dbReference type="Gene3D" id="3.30.70.100">
    <property type="match status" value="1"/>
</dbReference>
<dbReference type="CDD" id="cd00371">
    <property type="entry name" value="HMA"/>
    <property type="match status" value="1"/>
</dbReference>
<reference evidence="6" key="1">
    <citation type="journal article" date="2017" name="Cell">
        <title>Insights into land plant evolution garnered from the Marchantia polymorpha genome.</title>
        <authorList>
            <person name="Bowman J.L."/>
            <person name="Kohchi T."/>
            <person name="Yamato K.T."/>
            <person name="Jenkins J."/>
            <person name="Shu S."/>
            <person name="Ishizaki K."/>
            <person name="Yamaoka S."/>
            <person name="Nishihama R."/>
            <person name="Nakamura Y."/>
            <person name="Berger F."/>
            <person name="Adam C."/>
            <person name="Aki S.S."/>
            <person name="Althoff F."/>
            <person name="Araki T."/>
            <person name="Arteaga-Vazquez M.A."/>
            <person name="Balasubrmanian S."/>
            <person name="Barry K."/>
            <person name="Bauer D."/>
            <person name="Boehm C.R."/>
            <person name="Briginshaw L."/>
            <person name="Caballero-Perez J."/>
            <person name="Catarino B."/>
            <person name="Chen F."/>
            <person name="Chiyoda S."/>
            <person name="Chovatia M."/>
            <person name="Davies K.M."/>
            <person name="Delmans M."/>
            <person name="Demura T."/>
            <person name="Dierschke T."/>
            <person name="Dolan L."/>
            <person name="Dorantes-Acosta A.E."/>
            <person name="Eklund D.M."/>
            <person name="Florent S.N."/>
            <person name="Flores-Sandoval E."/>
            <person name="Fujiyama A."/>
            <person name="Fukuzawa H."/>
            <person name="Galik B."/>
            <person name="Grimanelli D."/>
            <person name="Grimwood J."/>
            <person name="Grossniklaus U."/>
            <person name="Hamada T."/>
            <person name="Haseloff J."/>
            <person name="Hetherington A.J."/>
            <person name="Higo A."/>
            <person name="Hirakawa Y."/>
            <person name="Hundley H.N."/>
            <person name="Ikeda Y."/>
            <person name="Inoue K."/>
            <person name="Inoue S.I."/>
            <person name="Ishida S."/>
            <person name="Jia Q."/>
            <person name="Kakita M."/>
            <person name="Kanazawa T."/>
            <person name="Kawai Y."/>
            <person name="Kawashima T."/>
            <person name="Kennedy M."/>
            <person name="Kinose K."/>
            <person name="Kinoshita T."/>
            <person name="Kohara Y."/>
            <person name="Koide E."/>
            <person name="Komatsu K."/>
            <person name="Kopischke S."/>
            <person name="Kubo M."/>
            <person name="Kyozuka J."/>
            <person name="Lagercrantz U."/>
            <person name="Lin S.S."/>
            <person name="Lindquist E."/>
            <person name="Lipzen A.M."/>
            <person name="Lu C.W."/>
            <person name="De Luna E."/>
            <person name="Martienssen R.A."/>
            <person name="Minamino N."/>
            <person name="Mizutani M."/>
            <person name="Mizutani M."/>
            <person name="Mochizuki N."/>
            <person name="Monte I."/>
            <person name="Mosher R."/>
            <person name="Nagasaki H."/>
            <person name="Nakagami H."/>
            <person name="Naramoto S."/>
            <person name="Nishitani K."/>
            <person name="Ohtani M."/>
            <person name="Okamoto T."/>
            <person name="Okumura M."/>
            <person name="Phillips J."/>
            <person name="Pollak B."/>
            <person name="Reinders A."/>
            <person name="Rovekamp M."/>
            <person name="Sano R."/>
            <person name="Sawa S."/>
            <person name="Schmid M.W."/>
            <person name="Shirakawa M."/>
            <person name="Solano R."/>
            <person name="Spunde A."/>
            <person name="Suetsugu N."/>
            <person name="Sugano S."/>
            <person name="Sugiyama A."/>
            <person name="Sun R."/>
            <person name="Suzuki Y."/>
            <person name="Takenaka M."/>
            <person name="Takezawa D."/>
            <person name="Tomogane H."/>
            <person name="Tsuzuki M."/>
            <person name="Ueda T."/>
            <person name="Umeda M."/>
            <person name="Ward J.M."/>
            <person name="Watanabe Y."/>
            <person name="Yazaki K."/>
            <person name="Yokoyama R."/>
            <person name="Yoshitake Y."/>
            <person name="Yotsui I."/>
            <person name="Zachgo S."/>
            <person name="Schmutz J."/>
        </authorList>
    </citation>
    <scope>NUCLEOTIDE SEQUENCE [LARGE SCALE GENOMIC DNA]</scope>
    <source>
        <strain evidence="6">Tak-1</strain>
    </source>
</reference>
<dbReference type="Pfam" id="PF00403">
    <property type="entry name" value="HMA"/>
    <property type="match status" value="1"/>
</dbReference>
<evidence type="ECO:0000313" key="4">
    <source>
        <dbReference type="EMBL" id="PTQ45443.1"/>
    </source>
</evidence>
<dbReference type="GO" id="GO:0046872">
    <property type="term" value="F:metal ion binding"/>
    <property type="evidence" value="ECO:0007669"/>
    <property type="project" value="UniProtKB-KW"/>
</dbReference>
<name>A0A2R6XHA4_MARPO</name>
<feature type="domain" description="HMA" evidence="3">
    <location>
        <begin position="189"/>
        <end position="252"/>
    </location>
</feature>
<gene>
    <name evidence="4" type="ORF">MARPO_0014s0008</name>
    <name evidence="5" type="ORF">MARPO_0014s0014</name>
</gene>
<protein>
    <recommendedName>
        <fullName evidence="3">HMA domain-containing protein</fullName>
    </recommendedName>
</protein>
<dbReference type="EMBL" id="KZ772686">
    <property type="protein sequence ID" value="PTQ45443.1"/>
    <property type="molecule type" value="Genomic_DNA"/>
</dbReference>
<keyword evidence="6" id="KW-1185">Reference proteome</keyword>
<dbReference type="PANTHER" id="PTHR22814">
    <property type="entry name" value="COPPER TRANSPORT PROTEIN ATOX1-RELATED"/>
    <property type="match status" value="1"/>
</dbReference>
<evidence type="ECO:0000259" key="3">
    <source>
        <dbReference type="PROSITE" id="PS50846"/>
    </source>
</evidence>
<feature type="region of interest" description="Disordered" evidence="2">
    <location>
        <begin position="38"/>
        <end position="144"/>
    </location>
</feature>